<comment type="similarity">
    <text evidence="2">Belongs to the MipA/OmpV family.</text>
</comment>
<accession>A1S1V8</accession>
<protein>
    <recommendedName>
        <fullName evidence="8">MltA-interacting MipA</fullName>
    </recommendedName>
</protein>
<organism evidence="6 7">
    <name type="scientific">Shewanella amazonensis (strain ATCC BAA-1098 / SB2B)</name>
    <dbReference type="NCBI Taxonomy" id="326297"/>
    <lineage>
        <taxon>Bacteria</taxon>
        <taxon>Pseudomonadati</taxon>
        <taxon>Pseudomonadota</taxon>
        <taxon>Gammaproteobacteria</taxon>
        <taxon>Alteromonadales</taxon>
        <taxon>Shewanellaceae</taxon>
        <taxon>Shewanella</taxon>
    </lineage>
</organism>
<keyword evidence="5" id="KW-0998">Cell outer membrane</keyword>
<dbReference type="KEGG" id="saz:Sama_0152"/>
<evidence type="ECO:0000256" key="2">
    <source>
        <dbReference type="ARBA" id="ARBA00005722"/>
    </source>
</evidence>
<dbReference type="PANTHER" id="PTHR38776">
    <property type="entry name" value="MLTA-INTERACTING PROTEIN-RELATED"/>
    <property type="match status" value="1"/>
</dbReference>
<dbReference type="InterPro" id="IPR010583">
    <property type="entry name" value="MipA"/>
</dbReference>
<dbReference type="eggNOG" id="COG3713">
    <property type="taxonomic scope" value="Bacteria"/>
</dbReference>
<dbReference type="HOGENOM" id="CLU_063465_0_0_6"/>
<evidence type="ECO:0000256" key="4">
    <source>
        <dbReference type="ARBA" id="ARBA00023136"/>
    </source>
</evidence>
<evidence type="ECO:0000256" key="3">
    <source>
        <dbReference type="ARBA" id="ARBA00022729"/>
    </source>
</evidence>
<dbReference type="AlphaFoldDB" id="A1S1V8"/>
<evidence type="ECO:0000313" key="6">
    <source>
        <dbReference type="EMBL" id="ABL98364.1"/>
    </source>
</evidence>
<dbReference type="EMBL" id="CP000507">
    <property type="protein sequence ID" value="ABL98364.1"/>
    <property type="molecule type" value="Genomic_DNA"/>
</dbReference>
<comment type="subcellular location">
    <subcellularLocation>
        <location evidence="1">Cell outer membrane</location>
    </subcellularLocation>
</comment>
<reference evidence="6 7" key="1">
    <citation type="submission" date="2006-12" db="EMBL/GenBank/DDBJ databases">
        <title>Complete sequence of Shewanella amazonensis SB2B.</title>
        <authorList>
            <consortium name="US DOE Joint Genome Institute"/>
            <person name="Copeland A."/>
            <person name="Lucas S."/>
            <person name="Lapidus A."/>
            <person name="Barry K."/>
            <person name="Detter J.C."/>
            <person name="Glavina del Rio T."/>
            <person name="Hammon N."/>
            <person name="Israni S."/>
            <person name="Dalin E."/>
            <person name="Tice H."/>
            <person name="Pitluck S."/>
            <person name="Munk A.C."/>
            <person name="Brettin T."/>
            <person name="Bruce D."/>
            <person name="Han C."/>
            <person name="Tapia R."/>
            <person name="Gilna P."/>
            <person name="Schmutz J."/>
            <person name="Larimer F."/>
            <person name="Land M."/>
            <person name="Hauser L."/>
            <person name="Kyrpides N."/>
            <person name="Mikhailova N."/>
            <person name="Fredrickson J."/>
            <person name="Richardson P."/>
        </authorList>
    </citation>
    <scope>NUCLEOTIDE SEQUENCE [LARGE SCALE GENOMIC DNA]</scope>
    <source>
        <strain evidence="7">ATCC BAA-1098 / SB2B</strain>
    </source>
</reference>
<keyword evidence="4" id="KW-0472">Membrane</keyword>
<dbReference type="PANTHER" id="PTHR38776:SF1">
    <property type="entry name" value="MLTA-INTERACTING PROTEIN-RELATED"/>
    <property type="match status" value="1"/>
</dbReference>
<name>A1S1V8_SHEAM</name>
<keyword evidence="7" id="KW-1185">Reference proteome</keyword>
<evidence type="ECO:0000313" key="7">
    <source>
        <dbReference type="Proteomes" id="UP000009175"/>
    </source>
</evidence>
<dbReference type="Pfam" id="PF06629">
    <property type="entry name" value="MipA"/>
    <property type="match status" value="1"/>
</dbReference>
<evidence type="ECO:0000256" key="5">
    <source>
        <dbReference type="ARBA" id="ARBA00023237"/>
    </source>
</evidence>
<sequence length="307" mass="34801">MRKINILKNPFCHVRIAHGINICRAILLGLGLLFCSVIDAGELAEDIYTEDEGWHLGVAIGYGTVTNPLYNKRNIPLYLVPKVEYFNGDFAWTNTQLSWTPIQSAWGNLALISQFNEDGLYFFDNRYNAGMLLPLARPPQSPNTGGVVPVDTSVRRGDISQIADRKLSYMAGASWTLNLESWHFSFLAVTDVTGVHEGFEAFGRGEYLLQWGSHQFALGGELQYQNDQLVDYYYGTRLQDRIKGFSRYETDYSLNSALKLRYQYHWTDSLRLISDFRYQWLGSSISDSPLVEDKAVVSAFIGVAWGF</sequence>
<dbReference type="RefSeq" id="WP_011758275.1">
    <property type="nucleotide sequence ID" value="NC_008700.1"/>
</dbReference>
<evidence type="ECO:0008006" key="8">
    <source>
        <dbReference type="Google" id="ProtNLM"/>
    </source>
</evidence>
<proteinExistence type="inferred from homology"/>
<dbReference type="STRING" id="326297.Sama_0152"/>
<dbReference type="DNASU" id="4602409"/>
<evidence type="ECO:0000256" key="1">
    <source>
        <dbReference type="ARBA" id="ARBA00004442"/>
    </source>
</evidence>
<gene>
    <name evidence="6" type="ordered locus">Sama_0152</name>
</gene>
<dbReference type="Proteomes" id="UP000009175">
    <property type="component" value="Chromosome"/>
</dbReference>
<keyword evidence="3" id="KW-0732">Signal</keyword>
<dbReference type="GO" id="GO:0009279">
    <property type="term" value="C:cell outer membrane"/>
    <property type="evidence" value="ECO:0007669"/>
    <property type="project" value="UniProtKB-SubCell"/>
</dbReference>